<sequence length="520" mass="56655">MATVPDPPAAEPRSEDHQALRHSLIVVVGGQLERVLGTLTALALRWGLTPELLGVYTGLRLYLDNANRSSLGVSLAAGQEVPLHLAAGRIERAERIQNVAHTVNSISVWIYALGLLGLVCWNAAWRNPALPTDPLATEWTYGLIAVALIAPLKRYQDYLIVMQRARKGFQVTTEVQVLDSLVFALLAVIGLAVAGLWGLLGAVGALMVFNIGYLQWRRPLRLAFEWDRREAVRLMVVGFPIWLNTLLFMLVTSTDRLVILWLADQPERSVGLYTVALMGTGWALDLAGRIVLVMGTYFQSTLGRTNDPAAVARQAIRATEAQATPLFAGSAIAYVAGPTFLSWLMPGYEAGVEAIHPLLPGMILLGLALGARQLLISLERVWSLAGVTTLGWLTVTALSVAWVGESGIVGVAWGVSLGALVTFLLTTALAYRPILGASAWSLHLGRLIKRSLWWVVGGALAAHPPLPLPQTWATIGWQGLVEFVIRTGFLILWAMPALYLWGRDHDWGGLSPRPRRRAKR</sequence>
<evidence type="ECO:0000256" key="4">
    <source>
        <dbReference type="ARBA" id="ARBA00022989"/>
    </source>
</evidence>
<dbReference type="GO" id="GO:0005886">
    <property type="term" value="C:plasma membrane"/>
    <property type="evidence" value="ECO:0007669"/>
    <property type="project" value="UniProtKB-SubCell"/>
</dbReference>
<evidence type="ECO:0000313" key="8">
    <source>
        <dbReference type="Proteomes" id="UP000008631"/>
    </source>
</evidence>
<evidence type="ECO:0000256" key="6">
    <source>
        <dbReference type="SAM" id="Phobius"/>
    </source>
</evidence>
<evidence type="ECO:0000256" key="2">
    <source>
        <dbReference type="ARBA" id="ARBA00022475"/>
    </source>
</evidence>
<gene>
    <name evidence="7" type="ordered locus">Isop_0174</name>
</gene>
<keyword evidence="4 6" id="KW-1133">Transmembrane helix</keyword>
<keyword evidence="2" id="KW-1003">Cell membrane</keyword>
<feature type="transmembrane region" description="Helical" evidence="6">
    <location>
        <begin position="381"/>
        <end position="402"/>
    </location>
</feature>
<dbReference type="STRING" id="575540.Isop_0174"/>
<dbReference type="KEGG" id="ipa:Isop_0174"/>
<evidence type="ECO:0000256" key="3">
    <source>
        <dbReference type="ARBA" id="ARBA00022692"/>
    </source>
</evidence>
<accession>E8R676</accession>
<keyword evidence="5 6" id="KW-0472">Membrane</keyword>
<feature type="transmembrane region" description="Helical" evidence="6">
    <location>
        <begin position="480"/>
        <end position="501"/>
    </location>
</feature>
<keyword evidence="3 6" id="KW-0812">Transmembrane</keyword>
<dbReference type="HOGENOM" id="CLU_543906_0_0_0"/>
<reference key="1">
    <citation type="submission" date="2010-11" db="EMBL/GenBank/DDBJ databases">
        <title>The complete sequence of chromosome of Isophaera pallida ATCC 43644.</title>
        <authorList>
            <consortium name="US DOE Joint Genome Institute (JGI-PGF)"/>
            <person name="Lucas S."/>
            <person name="Copeland A."/>
            <person name="Lapidus A."/>
            <person name="Bruce D."/>
            <person name="Goodwin L."/>
            <person name="Pitluck S."/>
            <person name="Kyrpides N."/>
            <person name="Mavromatis K."/>
            <person name="Pagani I."/>
            <person name="Ivanova N."/>
            <person name="Saunders E."/>
            <person name="Brettin T."/>
            <person name="Detter J.C."/>
            <person name="Han C."/>
            <person name="Tapia R."/>
            <person name="Land M."/>
            <person name="Hauser L."/>
            <person name="Markowitz V."/>
            <person name="Cheng J.-F."/>
            <person name="Hugenholtz P."/>
            <person name="Woyke T."/>
            <person name="Wu D."/>
            <person name="Eisen J.A."/>
        </authorList>
    </citation>
    <scope>NUCLEOTIDE SEQUENCE</scope>
    <source>
        <strain>ATCC 43644</strain>
    </source>
</reference>
<protein>
    <recommendedName>
        <fullName evidence="9">Polysaccharide biosynthesis protein</fullName>
    </recommendedName>
</protein>
<dbReference type="OrthoDB" id="265204at2"/>
<feature type="transmembrane region" description="Helical" evidence="6">
    <location>
        <begin position="323"/>
        <end position="344"/>
    </location>
</feature>
<dbReference type="eggNOG" id="COG2244">
    <property type="taxonomic scope" value="Bacteria"/>
</dbReference>
<organism evidence="7 8">
    <name type="scientific">Isosphaera pallida (strain ATCC 43644 / DSM 9630 / IS1B)</name>
    <dbReference type="NCBI Taxonomy" id="575540"/>
    <lineage>
        <taxon>Bacteria</taxon>
        <taxon>Pseudomonadati</taxon>
        <taxon>Planctomycetota</taxon>
        <taxon>Planctomycetia</taxon>
        <taxon>Isosphaerales</taxon>
        <taxon>Isosphaeraceae</taxon>
        <taxon>Isosphaera</taxon>
    </lineage>
</organism>
<dbReference type="Proteomes" id="UP000008631">
    <property type="component" value="Chromosome"/>
</dbReference>
<dbReference type="InterPro" id="IPR050833">
    <property type="entry name" value="Poly_Biosynth_Transport"/>
</dbReference>
<evidence type="ECO:0000256" key="5">
    <source>
        <dbReference type="ARBA" id="ARBA00023136"/>
    </source>
</evidence>
<dbReference type="PANTHER" id="PTHR30250">
    <property type="entry name" value="PST FAMILY PREDICTED COLANIC ACID TRANSPORTER"/>
    <property type="match status" value="1"/>
</dbReference>
<dbReference type="InParanoid" id="E8R676"/>
<feature type="transmembrane region" description="Helical" evidence="6">
    <location>
        <begin position="271"/>
        <end position="292"/>
    </location>
</feature>
<evidence type="ECO:0000256" key="1">
    <source>
        <dbReference type="ARBA" id="ARBA00004651"/>
    </source>
</evidence>
<dbReference type="PANTHER" id="PTHR30250:SF11">
    <property type="entry name" value="O-ANTIGEN TRANSPORTER-RELATED"/>
    <property type="match status" value="1"/>
</dbReference>
<feature type="transmembrane region" description="Helical" evidence="6">
    <location>
        <begin position="408"/>
        <end position="431"/>
    </location>
</feature>
<evidence type="ECO:0008006" key="9">
    <source>
        <dbReference type="Google" id="ProtNLM"/>
    </source>
</evidence>
<feature type="transmembrane region" description="Helical" evidence="6">
    <location>
        <begin position="99"/>
        <end position="124"/>
    </location>
</feature>
<dbReference type="AlphaFoldDB" id="E8R676"/>
<proteinExistence type="predicted"/>
<feature type="transmembrane region" description="Helical" evidence="6">
    <location>
        <begin position="231"/>
        <end position="251"/>
    </location>
</feature>
<feature type="transmembrane region" description="Helical" evidence="6">
    <location>
        <begin position="350"/>
        <end position="369"/>
    </location>
</feature>
<dbReference type="RefSeq" id="WP_013563060.1">
    <property type="nucleotide sequence ID" value="NC_014962.1"/>
</dbReference>
<feature type="transmembrane region" description="Helical" evidence="6">
    <location>
        <begin position="181"/>
        <end position="210"/>
    </location>
</feature>
<feature type="transmembrane region" description="Helical" evidence="6">
    <location>
        <begin position="452"/>
        <end position="468"/>
    </location>
</feature>
<evidence type="ECO:0000313" key="7">
    <source>
        <dbReference type="EMBL" id="ADV60771.1"/>
    </source>
</evidence>
<reference evidence="7 8" key="2">
    <citation type="journal article" date="2011" name="Stand. Genomic Sci.">
        <title>Complete genome sequence of Isosphaera pallida type strain (IS1B).</title>
        <authorList>
            <consortium name="US DOE Joint Genome Institute (JGI-PGF)"/>
            <person name="Goker M."/>
            <person name="Cleland D."/>
            <person name="Saunders E."/>
            <person name="Lapidus A."/>
            <person name="Nolan M."/>
            <person name="Lucas S."/>
            <person name="Hammon N."/>
            <person name="Deshpande S."/>
            <person name="Cheng J.F."/>
            <person name="Tapia R."/>
            <person name="Han C."/>
            <person name="Goodwin L."/>
            <person name="Pitluck S."/>
            <person name="Liolios K."/>
            <person name="Pagani I."/>
            <person name="Ivanova N."/>
            <person name="Mavromatis K."/>
            <person name="Pati A."/>
            <person name="Chen A."/>
            <person name="Palaniappan K."/>
            <person name="Land M."/>
            <person name="Hauser L."/>
            <person name="Chang Y.J."/>
            <person name="Jeffries C.D."/>
            <person name="Detter J.C."/>
            <person name="Beck B."/>
            <person name="Woyke T."/>
            <person name="Bristow J."/>
            <person name="Eisen J.A."/>
            <person name="Markowitz V."/>
            <person name="Hugenholtz P."/>
            <person name="Kyrpides N.C."/>
            <person name="Klenk H.P."/>
        </authorList>
    </citation>
    <scope>NUCLEOTIDE SEQUENCE [LARGE SCALE GENOMIC DNA]</scope>
    <source>
        <strain evidence="8">ATCC 43644 / DSM 9630 / IS1B</strain>
    </source>
</reference>
<name>E8R676_ISOPI</name>
<keyword evidence="8" id="KW-1185">Reference proteome</keyword>
<comment type="subcellular location">
    <subcellularLocation>
        <location evidence="1">Cell membrane</location>
        <topology evidence="1">Multi-pass membrane protein</topology>
    </subcellularLocation>
</comment>
<dbReference type="EMBL" id="CP002353">
    <property type="protein sequence ID" value="ADV60771.1"/>
    <property type="molecule type" value="Genomic_DNA"/>
</dbReference>